<evidence type="ECO:0000313" key="2">
    <source>
        <dbReference type="Proteomes" id="UP000218164"/>
    </source>
</evidence>
<dbReference type="Proteomes" id="UP000218164">
    <property type="component" value="Unassembled WGS sequence"/>
</dbReference>
<dbReference type="EMBL" id="LMVP01000001">
    <property type="protein sequence ID" value="PAV14575.1"/>
    <property type="molecule type" value="Genomic_DNA"/>
</dbReference>
<evidence type="ECO:0000313" key="1">
    <source>
        <dbReference type="EMBL" id="PAV14575.1"/>
    </source>
</evidence>
<accession>A0A2A2HZR5</accession>
<sequence length="59" mass="6669">MKSDPESSSTVISLADAVTDMETKKMKIKNVEVKLIRHSFSLFLIIPPNKFAKYLTIVN</sequence>
<name>A0A2A2HZR5_9EURY</name>
<dbReference type="AlphaFoldDB" id="A0A2A2HZR5"/>
<keyword evidence="2" id="KW-1185">Reference proteome</keyword>
<gene>
    <name evidence="1" type="ORF">ASJ81_01295</name>
</gene>
<protein>
    <submittedName>
        <fullName evidence="1">Uncharacterized protein</fullName>
    </submittedName>
</protein>
<organism evidence="1 2">
    <name type="scientific">Methanosarcina spelaei</name>
    <dbReference type="NCBI Taxonomy" id="1036679"/>
    <lineage>
        <taxon>Archaea</taxon>
        <taxon>Methanobacteriati</taxon>
        <taxon>Methanobacteriota</taxon>
        <taxon>Stenosarchaea group</taxon>
        <taxon>Methanomicrobia</taxon>
        <taxon>Methanosarcinales</taxon>
        <taxon>Methanosarcinaceae</taxon>
        <taxon>Methanosarcina</taxon>
    </lineage>
</organism>
<proteinExistence type="predicted"/>
<reference evidence="1 2" key="1">
    <citation type="journal article" date="2017" name="BMC Genomics">
        <title>Genomic analysis of methanogenic archaea reveals a shift towards energy conservation.</title>
        <authorList>
            <person name="Gilmore S.P."/>
            <person name="Henske J.K."/>
            <person name="Sexton J.A."/>
            <person name="Solomon K.V."/>
            <person name="Seppala S."/>
            <person name="Yoo J.I."/>
            <person name="Huyett L.M."/>
            <person name="Pressman A."/>
            <person name="Cogan J.Z."/>
            <person name="Kivenson V."/>
            <person name="Peng X."/>
            <person name="Tan Y."/>
            <person name="Valentine D.L."/>
            <person name="O'Malley M.A."/>
        </authorList>
    </citation>
    <scope>NUCLEOTIDE SEQUENCE [LARGE SCALE GENOMIC DNA]</scope>
    <source>
        <strain evidence="1 2">MC-15</strain>
    </source>
</reference>
<comment type="caution">
    <text evidence="1">The sequence shown here is derived from an EMBL/GenBank/DDBJ whole genome shotgun (WGS) entry which is preliminary data.</text>
</comment>